<accession>G6EI70</accession>
<proteinExistence type="predicted"/>
<gene>
    <name evidence="1" type="ORF">NSU_4042</name>
</gene>
<dbReference type="AlphaFoldDB" id="G6EI70"/>
<name>G6EI70_9SPHN</name>
<evidence type="ECO:0000313" key="1">
    <source>
        <dbReference type="EMBL" id="EHJ58813.1"/>
    </source>
</evidence>
<reference evidence="1 2" key="1">
    <citation type="journal article" date="2012" name="J. Bacteriol.">
        <title>Genome sequence of benzo(a)pyrene-degrading bacterium Novosphingobium pentaromativorans US6-1.</title>
        <authorList>
            <person name="Luo Y.R."/>
            <person name="Kang S.G."/>
            <person name="Kim S.J."/>
            <person name="Kim M.R."/>
            <person name="Li N."/>
            <person name="Lee J.H."/>
            <person name="Kwon K.K."/>
        </authorList>
    </citation>
    <scope>NUCLEOTIDE SEQUENCE [LARGE SCALE GENOMIC DNA]</scope>
    <source>
        <strain evidence="1 2">US6-1</strain>
    </source>
</reference>
<protein>
    <submittedName>
        <fullName evidence="1">Uncharacterized protein</fullName>
    </submittedName>
</protein>
<sequence length="39" mass="4238">MPGTCLAPRSFLSAFACRSAHATHTCLIGSADRHQEMYV</sequence>
<dbReference type="Proteomes" id="UP000004030">
    <property type="component" value="Unassembled WGS sequence"/>
</dbReference>
<comment type="caution">
    <text evidence="1">The sequence shown here is derived from an EMBL/GenBank/DDBJ whole genome shotgun (WGS) entry which is preliminary data.</text>
</comment>
<dbReference type="EMBL" id="AGFM01000064">
    <property type="protein sequence ID" value="EHJ58813.1"/>
    <property type="molecule type" value="Genomic_DNA"/>
</dbReference>
<evidence type="ECO:0000313" key="2">
    <source>
        <dbReference type="Proteomes" id="UP000004030"/>
    </source>
</evidence>
<keyword evidence="2" id="KW-1185">Reference proteome</keyword>
<organism evidence="1 2">
    <name type="scientific">Novosphingobium pentaromativorans US6-1</name>
    <dbReference type="NCBI Taxonomy" id="1088721"/>
    <lineage>
        <taxon>Bacteria</taxon>
        <taxon>Pseudomonadati</taxon>
        <taxon>Pseudomonadota</taxon>
        <taxon>Alphaproteobacteria</taxon>
        <taxon>Sphingomonadales</taxon>
        <taxon>Sphingomonadaceae</taxon>
        <taxon>Novosphingobium</taxon>
    </lineage>
</organism>
<dbReference type="PATRIC" id="fig|1088721.3.peg.3977"/>